<name>A0ABY6BHP1_9GAMM</name>
<dbReference type="InterPro" id="IPR024740">
    <property type="entry name" value="Hen1_N"/>
</dbReference>
<dbReference type="RefSeq" id="WP_261695088.1">
    <property type="nucleotide sequence ID" value="NZ_CP104694.1"/>
</dbReference>
<dbReference type="InterPro" id="IPR029063">
    <property type="entry name" value="SAM-dependent_MTases_sf"/>
</dbReference>
<evidence type="ECO:0000256" key="12">
    <source>
        <dbReference type="ARBA" id="ARBA00048418"/>
    </source>
</evidence>
<dbReference type="Proteomes" id="UP001064632">
    <property type="component" value="Chromosome"/>
</dbReference>
<evidence type="ECO:0000256" key="4">
    <source>
        <dbReference type="ARBA" id="ARBA00022603"/>
    </source>
</evidence>
<sequence>MLITIATRHSPATDLGYLLSKHPDRLNQFELAFGKASVFFPHASHDYCQVCLLLEIDPVSLVRGSTNEGGPLAQYVNDRPYAASSFLAVALARVFSTAMNGECKGRPELAATEIAFEIDVPVLRSRTGEAAIRRCFEPLGYTVHADALGETPVNDSPASYFRLRMTGTQRISALLQHLYVLLPAIDGDKHYYIGNDEVDKLLAKASGWLPSHPEREWITQRFLKRQRSLVRAALAQLLESDEDDVETQEQTREAREEGIERPLSLNEQRIGTVLATLRAVGAGSVLDLGCGEGRLLEALLDDSRFTRIAGADVSLRVLERAADRLKLERMAPRKRERLSLWQGSLTYRDARFAGFDAACAVEVIEHMDLPRLDAFESVVFAHARPSTVVITTPNREYNVKFETLPAGQMRHPDHRFEWDRETFRHWAGCVAQRHGYHVEFLPIGADDPVVGAPTQMGVFRR</sequence>
<keyword evidence="16" id="KW-1185">Reference proteome</keyword>
<evidence type="ECO:0000256" key="10">
    <source>
        <dbReference type="ARBA" id="ARBA00023158"/>
    </source>
</evidence>
<proteinExistence type="inferred from homology"/>
<organism evidence="15 16">
    <name type="scientific">Tahibacter amnicola</name>
    <dbReference type="NCBI Taxonomy" id="2976241"/>
    <lineage>
        <taxon>Bacteria</taxon>
        <taxon>Pseudomonadati</taxon>
        <taxon>Pseudomonadota</taxon>
        <taxon>Gammaproteobacteria</taxon>
        <taxon>Lysobacterales</taxon>
        <taxon>Rhodanobacteraceae</taxon>
        <taxon>Tahibacter</taxon>
    </lineage>
</organism>
<dbReference type="InterPro" id="IPR026610">
    <property type="entry name" value="Hen1"/>
</dbReference>
<keyword evidence="6" id="KW-0949">S-adenosyl-L-methionine</keyword>
<dbReference type="Gene3D" id="3.30.1610.20">
    <property type="entry name" value="Hen1, N-terminal domain"/>
    <property type="match status" value="1"/>
</dbReference>
<evidence type="ECO:0000256" key="2">
    <source>
        <dbReference type="ARBA" id="ARBA00009026"/>
    </source>
</evidence>
<evidence type="ECO:0000256" key="11">
    <source>
        <dbReference type="ARBA" id="ARBA00035025"/>
    </source>
</evidence>
<evidence type="ECO:0000313" key="15">
    <source>
        <dbReference type="EMBL" id="UXI68126.1"/>
    </source>
</evidence>
<dbReference type="InterPro" id="IPR038546">
    <property type="entry name" value="Hen1_N_sf"/>
</dbReference>
<dbReference type="SUPFAM" id="SSF53335">
    <property type="entry name" value="S-adenosyl-L-methionine-dependent methyltransferases"/>
    <property type="match status" value="1"/>
</dbReference>
<evidence type="ECO:0000256" key="8">
    <source>
        <dbReference type="ARBA" id="ARBA00022842"/>
    </source>
</evidence>
<dbReference type="EC" id="2.1.1.386" evidence="11"/>
<reference evidence="15" key="1">
    <citation type="submission" date="2022-09" db="EMBL/GenBank/DDBJ databases">
        <title>Tahibacter sp. nov., isolated from a fresh water.</title>
        <authorList>
            <person name="Baek J.H."/>
            <person name="Lee J.K."/>
            <person name="Kim J.M."/>
            <person name="Jeon C.O."/>
        </authorList>
    </citation>
    <scope>NUCLEOTIDE SEQUENCE</scope>
    <source>
        <strain evidence="15">W38</strain>
    </source>
</reference>
<keyword evidence="8" id="KW-0460">Magnesium</keyword>
<evidence type="ECO:0000313" key="16">
    <source>
        <dbReference type="Proteomes" id="UP001064632"/>
    </source>
</evidence>
<dbReference type="Gene3D" id="3.40.50.150">
    <property type="entry name" value="Vaccinia Virus protein VP39"/>
    <property type="match status" value="1"/>
</dbReference>
<dbReference type="InterPro" id="IPR024026">
    <property type="entry name" value="3'-RNA_MeTfrase_Hen1_bac"/>
</dbReference>
<evidence type="ECO:0000256" key="1">
    <source>
        <dbReference type="ARBA" id="ARBA00001946"/>
    </source>
</evidence>
<evidence type="ECO:0000259" key="14">
    <source>
        <dbReference type="Pfam" id="PF12623"/>
    </source>
</evidence>
<dbReference type="NCBIfam" id="TIGR04074">
    <property type="entry name" value="bacter_Hen1"/>
    <property type="match status" value="1"/>
</dbReference>
<evidence type="ECO:0000256" key="3">
    <source>
        <dbReference type="ARBA" id="ARBA00021330"/>
    </source>
</evidence>
<comment type="similarity">
    <text evidence="2">Belongs to the methyltransferase superfamily. HEN1 family.</text>
</comment>
<keyword evidence="7" id="KW-0479">Metal-binding</keyword>
<dbReference type="PANTHER" id="PTHR21404:SF3">
    <property type="entry name" value="SMALL RNA 2'-O-METHYLTRANSFERASE"/>
    <property type="match status" value="1"/>
</dbReference>
<dbReference type="EMBL" id="CP104694">
    <property type="protein sequence ID" value="UXI68126.1"/>
    <property type="molecule type" value="Genomic_DNA"/>
</dbReference>
<keyword evidence="5" id="KW-0808">Transferase</keyword>
<feature type="compositionally biased region" description="Basic and acidic residues" evidence="13">
    <location>
        <begin position="249"/>
        <end position="260"/>
    </location>
</feature>
<gene>
    <name evidence="15" type="ORF">N4264_00290</name>
</gene>
<dbReference type="Pfam" id="PF13489">
    <property type="entry name" value="Methyltransf_23"/>
    <property type="match status" value="1"/>
</dbReference>
<dbReference type="PANTHER" id="PTHR21404">
    <property type="entry name" value="HEN1"/>
    <property type="match status" value="1"/>
</dbReference>
<comment type="catalytic activity">
    <reaction evidence="12">
        <text>small RNA 3'-end nucleotide + S-adenosyl-L-methionine = small RNA 3'-end 2'-O-methylnucleotide + S-adenosyl-L-homocysteine + H(+)</text>
        <dbReference type="Rhea" id="RHEA:37887"/>
        <dbReference type="Rhea" id="RHEA-COMP:10415"/>
        <dbReference type="Rhea" id="RHEA-COMP:10416"/>
        <dbReference type="ChEBI" id="CHEBI:15378"/>
        <dbReference type="ChEBI" id="CHEBI:57856"/>
        <dbReference type="ChEBI" id="CHEBI:59789"/>
        <dbReference type="ChEBI" id="CHEBI:74896"/>
        <dbReference type="ChEBI" id="CHEBI:74898"/>
        <dbReference type="EC" id="2.1.1.386"/>
    </reaction>
</comment>
<feature type="domain" description="Hen1 N-terminal" evidence="14">
    <location>
        <begin position="1"/>
        <end position="237"/>
    </location>
</feature>
<feature type="region of interest" description="Disordered" evidence="13">
    <location>
        <begin position="241"/>
        <end position="260"/>
    </location>
</feature>
<evidence type="ECO:0000256" key="13">
    <source>
        <dbReference type="SAM" id="MobiDB-lite"/>
    </source>
</evidence>
<evidence type="ECO:0000256" key="6">
    <source>
        <dbReference type="ARBA" id="ARBA00022691"/>
    </source>
</evidence>
<dbReference type="Pfam" id="PF12623">
    <property type="entry name" value="Hen1_L"/>
    <property type="match status" value="1"/>
</dbReference>
<keyword evidence="4" id="KW-0489">Methyltransferase</keyword>
<protein>
    <recommendedName>
        <fullName evidence="3">Small RNA 2'-O-methyltransferase</fullName>
        <ecNumber evidence="11">2.1.1.386</ecNumber>
    </recommendedName>
</protein>
<accession>A0ABY6BHP1</accession>
<comment type="cofactor">
    <cofactor evidence="1">
        <name>Mg(2+)</name>
        <dbReference type="ChEBI" id="CHEBI:18420"/>
    </cofactor>
</comment>
<keyword evidence="9" id="KW-0694">RNA-binding</keyword>
<evidence type="ECO:0000256" key="7">
    <source>
        <dbReference type="ARBA" id="ARBA00022723"/>
    </source>
</evidence>
<keyword evidence="10" id="KW-0943">RNA-mediated gene silencing</keyword>
<evidence type="ECO:0000256" key="9">
    <source>
        <dbReference type="ARBA" id="ARBA00022884"/>
    </source>
</evidence>
<evidence type="ECO:0000256" key="5">
    <source>
        <dbReference type="ARBA" id="ARBA00022679"/>
    </source>
</evidence>